<name>A0A5C1YQ57_9PROT</name>
<dbReference type="GO" id="GO:0016020">
    <property type="term" value="C:membrane"/>
    <property type="evidence" value="ECO:0007669"/>
    <property type="project" value="UniProtKB-SubCell"/>
</dbReference>
<organism evidence="7 8">
    <name type="scientific">Acetobacter vaccinii</name>
    <dbReference type="NCBI Taxonomy" id="2592655"/>
    <lineage>
        <taxon>Bacteria</taxon>
        <taxon>Pseudomonadati</taxon>
        <taxon>Pseudomonadota</taxon>
        <taxon>Alphaproteobacteria</taxon>
        <taxon>Acetobacterales</taxon>
        <taxon>Acetobacteraceae</taxon>
        <taxon>Acetobacter</taxon>
    </lineage>
</organism>
<dbReference type="PANTHER" id="PTHR37422:SF13">
    <property type="entry name" value="LIPOPOLYSACCHARIDE BIOSYNTHESIS PROTEIN PA4999-RELATED"/>
    <property type="match status" value="1"/>
</dbReference>
<reference evidence="7 8" key="1">
    <citation type="submission" date="2019-09" db="EMBL/GenBank/DDBJ databases">
        <title>Genome sequencing of strain KACC 21233.</title>
        <authorList>
            <person name="Heo J."/>
            <person name="Kim S.-J."/>
            <person name="Kim J.-S."/>
            <person name="Hong S.-B."/>
            <person name="Kwon S.-W."/>
        </authorList>
    </citation>
    <scope>NUCLEOTIDE SEQUENCE [LARGE SCALE GENOMIC DNA]</scope>
    <source>
        <strain evidence="7 8">KACC 21233</strain>
    </source>
</reference>
<feature type="transmembrane region" description="Helical" evidence="5">
    <location>
        <begin position="375"/>
        <end position="392"/>
    </location>
</feature>
<dbReference type="RefSeq" id="WP_149278786.1">
    <property type="nucleotide sequence ID" value="NZ_CP043506.1"/>
</dbReference>
<keyword evidence="2 5" id="KW-0812">Transmembrane</keyword>
<feature type="transmembrane region" description="Helical" evidence="5">
    <location>
        <begin position="166"/>
        <end position="183"/>
    </location>
</feature>
<feature type="transmembrane region" description="Helical" evidence="5">
    <location>
        <begin position="67"/>
        <end position="85"/>
    </location>
</feature>
<keyword evidence="7" id="KW-0436">Ligase</keyword>
<gene>
    <name evidence="7" type="ORF">FLP30_04600</name>
</gene>
<dbReference type="Pfam" id="PF04932">
    <property type="entry name" value="Wzy_C"/>
    <property type="match status" value="1"/>
</dbReference>
<evidence type="ECO:0000313" key="8">
    <source>
        <dbReference type="Proteomes" id="UP000324536"/>
    </source>
</evidence>
<evidence type="ECO:0000256" key="4">
    <source>
        <dbReference type="ARBA" id="ARBA00023136"/>
    </source>
</evidence>
<dbReference type="PROSITE" id="PS51257">
    <property type="entry name" value="PROKAR_LIPOPROTEIN"/>
    <property type="match status" value="1"/>
</dbReference>
<comment type="subcellular location">
    <subcellularLocation>
        <location evidence="1">Membrane</location>
        <topology evidence="1">Multi-pass membrane protein</topology>
    </subcellularLocation>
</comment>
<evidence type="ECO:0000256" key="3">
    <source>
        <dbReference type="ARBA" id="ARBA00022989"/>
    </source>
</evidence>
<feature type="transmembrane region" description="Helical" evidence="5">
    <location>
        <begin position="234"/>
        <end position="256"/>
    </location>
</feature>
<feature type="transmembrane region" description="Helical" evidence="5">
    <location>
        <begin position="124"/>
        <end position="146"/>
    </location>
</feature>
<feature type="transmembrane region" description="Helical" evidence="5">
    <location>
        <begin position="91"/>
        <end position="112"/>
    </location>
</feature>
<dbReference type="PANTHER" id="PTHR37422">
    <property type="entry name" value="TEICHURONIC ACID BIOSYNTHESIS PROTEIN TUAE"/>
    <property type="match status" value="1"/>
</dbReference>
<evidence type="ECO:0000313" key="7">
    <source>
        <dbReference type="EMBL" id="QEO17107.1"/>
    </source>
</evidence>
<evidence type="ECO:0000256" key="1">
    <source>
        <dbReference type="ARBA" id="ARBA00004141"/>
    </source>
</evidence>
<dbReference type="OrthoDB" id="5801261at2"/>
<evidence type="ECO:0000256" key="5">
    <source>
        <dbReference type="SAM" id="Phobius"/>
    </source>
</evidence>
<protein>
    <submittedName>
        <fullName evidence="7">O-antigen ligase family protein</fullName>
    </submittedName>
</protein>
<dbReference type="KEGG" id="acek:FLP30_04600"/>
<dbReference type="Proteomes" id="UP000324536">
    <property type="component" value="Chromosome"/>
</dbReference>
<accession>A0A5C1YQ57</accession>
<feature type="domain" description="O-antigen ligase-related" evidence="6">
    <location>
        <begin position="200"/>
        <end position="356"/>
    </location>
</feature>
<keyword evidence="8" id="KW-1185">Reference proteome</keyword>
<dbReference type="InterPro" id="IPR051533">
    <property type="entry name" value="WaaL-like"/>
</dbReference>
<feature type="transmembrane region" description="Helical" evidence="5">
    <location>
        <begin position="339"/>
        <end position="363"/>
    </location>
</feature>
<dbReference type="InterPro" id="IPR007016">
    <property type="entry name" value="O-antigen_ligase-rel_domated"/>
</dbReference>
<sequence>MPQTPVRAHPFRLATLLTATGISCLALMPLLLFYTRAGSDIAATLTGLLFVLHSAIKKDWDWTRQNWVRLAALFCGLCLVSSLLSGVRQSWEQALCLPRLFLFIAALQSWLLPTPRTATMLERIYLIMTVWLVSQSWMQFATGHNLMGYPRWADGTLTGPFEKPRAAFPFVMMFFPGVMPSILRALRDSRLPRRLLGFAVLLGCVATMIIIGQRVCTLLLLGGLTLTALLVRRFRLPFCLIALATAVILAALPVLSPQAYAKLVLKFLNQMGHFAQSDYGLLFRSATAMVLAHPWLGLGMDGFRHACHQSMHSPAVPFLGLPSLSNDIGGGCNIHPHNYYLQVATSAGIPGLMVFCLLIVTWLRTGFRALDVSQHPRQAMLLVICCAVLWPVTSTSSVFSFPTTGWLCLSLGWLLASSPTRKPDTAADMS</sequence>
<feature type="transmembrane region" description="Helical" evidence="5">
    <location>
        <begin position="37"/>
        <end position="55"/>
    </location>
</feature>
<dbReference type="GO" id="GO:0016874">
    <property type="term" value="F:ligase activity"/>
    <property type="evidence" value="ECO:0007669"/>
    <property type="project" value="UniProtKB-KW"/>
</dbReference>
<proteinExistence type="predicted"/>
<keyword evidence="4 5" id="KW-0472">Membrane</keyword>
<dbReference type="AlphaFoldDB" id="A0A5C1YQ57"/>
<dbReference type="EMBL" id="CP043506">
    <property type="protein sequence ID" value="QEO17107.1"/>
    <property type="molecule type" value="Genomic_DNA"/>
</dbReference>
<feature type="transmembrane region" description="Helical" evidence="5">
    <location>
        <begin position="195"/>
        <end position="222"/>
    </location>
</feature>
<evidence type="ECO:0000259" key="6">
    <source>
        <dbReference type="Pfam" id="PF04932"/>
    </source>
</evidence>
<evidence type="ECO:0000256" key="2">
    <source>
        <dbReference type="ARBA" id="ARBA00022692"/>
    </source>
</evidence>
<feature type="transmembrane region" description="Helical" evidence="5">
    <location>
        <begin position="12"/>
        <end position="31"/>
    </location>
</feature>
<keyword evidence="3 5" id="KW-1133">Transmembrane helix</keyword>